<evidence type="ECO:0000313" key="5">
    <source>
        <dbReference type="Proteomes" id="UP001519308"/>
    </source>
</evidence>
<name>A0ABS4K4N8_9CLOT</name>
<dbReference type="InterPro" id="IPR045039">
    <property type="entry name" value="NSI-like"/>
</dbReference>
<reference evidence="4 5" key="1">
    <citation type="submission" date="2021-03" db="EMBL/GenBank/DDBJ databases">
        <title>Genomic Encyclopedia of Type Strains, Phase IV (KMG-IV): sequencing the most valuable type-strain genomes for metagenomic binning, comparative biology and taxonomic classification.</title>
        <authorList>
            <person name="Goeker M."/>
        </authorList>
    </citation>
    <scope>NUCLEOTIDE SEQUENCE [LARGE SCALE GENOMIC DNA]</scope>
    <source>
        <strain evidence="4 5">DSM 28650</strain>
    </source>
</reference>
<dbReference type="PANTHER" id="PTHR43626:SF4">
    <property type="entry name" value="GCN5-RELATED N-ACETYLTRANSFERASE 2, CHLOROPLASTIC"/>
    <property type="match status" value="1"/>
</dbReference>
<gene>
    <name evidence="4" type="ORF">J2Z44_002565</name>
</gene>
<dbReference type="InterPro" id="IPR016181">
    <property type="entry name" value="Acyl_CoA_acyltransferase"/>
</dbReference>
<dbReference type="Gene3D" id="3.40.630.30">
    <property type="match status" value="1"/>
</dbReference>
<evidence type="ECO:0000313" key="4">
    <source>
        <dbReference type="EMBL" id="MBP2022742.1"/>
    </source>
</evidence>
<protein>
    <submittedName>
        <fullName evidence="4">Ribosomal protein S18 acetylase RimI-like enzyme</fullName>
    </submittedName>
</protein>
<keyword evidence="1" id="KW-0808">Transferase</keyword>
<dbReference type="Pfam" id="PF00583">
    <property type="entry name" value="Acetyltransf_1"/>
    <property type="match status" value="1"/>
</dbReference>
<feature type="domain" description="N-acetyltransferase" evidence="3">
    <location>
        <begin position="8"/>
        <end position="146"/>
    </location>
</feature>
<dbReference type="InterPro" id="IPR000182">
    <property type="entry name" value="GNAT_dom"/>
</dbReference>
<comment type="caution">
    <text evidence="4">The sequence shown here is derived from an EMBL/GenBank/DDBJ whole genome shotgun (WGS) entry which is preliminary data.</text>
</comment>
<dbReference type="CDD" id="cd04301">
    <property type="entry name" value="NAT_SF"/>
    <property type="match status" value="1"/>
</dbReference>
<sequence length="152" mass="17514">MYQYYKGMIIREGANGLKGDDIKKMYVEAGWASNSQPQWQDEKYEICFKNSMWVFTVWHKEDIIGMVRVVSDGVMTATIQDLVVKKEYRGKGIGKKLVELCLQKLPHGNWWAHTTPNNYDFYKNCGFEIPQISAGATMTYMGFAKAKLDGHR</sequence>
<keyword evidence="2" id="KW-0012">Acyltransferase</keyword>
<dbReference type="PROSITE" id="PS51186">
    <property type="entry name" value="GNAT"/>
    <property type="match status" value="1"/>
</dbReference>
<dbReference type="SUPFAM" id="SSF55729">
    <property type="entry name" value="Acyl-CoA N-acyltransferases (Nat)"/>
    <property type="match status" value="1"/>
</dbReference>
<evidence type="ECO:0000256" key="2">
    <source>
        <dbReference type="ARBA" id="ARBA00023315"/>
    </source>
</evidence>
<organism evidence="4 5">
    <name type="scientific">Clostridium punense</name>
    <dbReference type="NCBI Taxonomy" id="1054297"/>
    <lineage>
        <taxon>Bacteria</taxon>
        <taxon>Bacillati</taxon>
        <taxon>Bacillota</taxon>
        <taxon>Clostridia</taxon>
        <taxon>Eubacteriales</taxon>
        <taxon>Clostridiaceae</taxon>
        <taxon>Clostridium</taxon>
    </lineage>
</organism>
<dbReference type="EMBL" id="JAGGLL010000019">
    <property type="protein sequence ID" value="MBP2022742.1"/>
    <property type="molecule type" value="Genomic_DNA"/>
</dbReference>
<proteinExistence type="predicted"/>
<keyword evidence="5" id="KW-1185">Reference proteome</keyword>
<dbReference type="RefSeq" id="WP_021283671.1">
    <property type="nucleotide sequence ID" value="NZ_JAGGLL010000019.1"/>
</dbReference>
<evidence type="ECO:0000259" key="3">
    <source>
        <dbReference type="PROSITE" id="PS51186"/>
    </source>
</evidence>
<dbReference type="Proteomes" id="UP001519308">
    <property type="component" value="Unassembled WGS sequence"/>
</dbReference>
<dbReference type="PANTHER" id="PTHR43626">
    <property type="entry name" value="ACYL-COA N-ACYLTRANSFERASE"/>
    <property type="match status" value="1"/>
</dbReference>
<accession>A0ABS4K4N8</accession>
<evidence type="ECO:0000256" key="1">
    <source>
        <dbReference type="ARBA" id="ARBA00022679"/>
    </source>
</evidence>